<sequence length="81" mass="8790">MKAAEPDESGYHYWLPVFLPSQGPHGTRHAFKGGRNWDGRSAGTTACGIGDVPMAEPSEIDWIMAPTCLACTSALVEEQQR</sequence>
<keyword evidence="2" id="KW-1185">Reference proteome</keyword>
<protein>
    <submittedName>
        <fullName evidence="1">Uncharacterized protein</fullName>
    </submittedName>
</protein>
<accession>A0A1H1ESN4</accession>
<evidence type="ECO:0000313" key="1">
    <source>
        <dbReference type="EMBL" id="SDQ91751.1"/>
    </source>
</evidence>
<proteinExistence type="predicted"/>
<dbReference type="OrthoDB" id="3696902at2"/>
<gene>
    <name evidence="1" type="ORF">SAMN04489718_2673</name>
</gene>
<dbReference type="AlphaFoldDB" id="A0A1H1ESN4"/>
<reference evidence="2" key="1">
    <citation type="submission" date="2016-10" db="EMBL/GenBank/DDBJ databases">
        <authorList>
            <person name="Varghese N."/>
            <person name="Submissions S."/>
        </authorList>
    </citation>
    <scope>NUCLEOTIDE SEQUENCE [LARGE SCALE GENOMIC DNA]</scope>
    <source>
        <strain evidence="2">DSM 45459</strain>
    </source>
</reference>
<dbReference type="EMBL" id="FNKO01000002">
    <property type="protein sequence ID" value="SDQ91751.1"/>
    <property type="molecule type" value="Genomic_DNA"/>
</dbReference>
<name>A0A1H1ESN4_9ACTN</name>
<dbReference type="RefSeq" id="WP_092524344.1">
    <property type="nucleotide sequence ID" value="NZ_FNKO01000002.1"/>
</dbReference>
<evidence type="ECO:0000313" key="2">
    <source>
        <dbReference type="Proteomes" id="UP000199301"/>
    </source>
</evidence>
<dbReference type="Proteomes" id="UP000199301">
    <property type="component" value="Unassembled WGS sequence"/>
</dbReference>
<organism evidence="1 2">
    <name type="scientific">Actinopolyspora saharensis</name>
    <dbReference type="NCBI Taxonomy" id="995062"/>
    <lineage>
        <taxon>Bacteria</taxon>
        <taxon>Bacillati</taxon>
        <taxon>Actinomycetota</taxon>
        <taxon>Actinomycetes</taxon>
        <taxon>Actinopolysporales</taxon>
        <taxon>Actinopolysporaceae</taxon>
        <taxon>Actinopolyspora</taxon>
    </lineage>
</organism>